<feature type="active site" description="Glycyl thioester intermediate" evidence="3">
    <location>
        <position position="336"/>
    </location>
</feature>
<sequence>MATKRILKELKDLQKDPPTSCSAGPVAEDMFHWQATIMGPPDSPYAGGVFLVTIHFPPDYPFKPPKALEIVEVKRPKCPPKVALHVDFVFFGLLQPVEPEAQPVGPTSFKDGFLQVQPVGGFPSIPFTLAQPVGPNRLSWYFLHVCFGRQISQLLVGVGEGLMSPFGKMAGTSRGDFRTTLERGGMGMAVKGSCTQPERRPGESGVTHPRTGGVALEQGEPSNPDYPLTLASKPHPSVSRQWWCLGSVPNQGYHGDDEGPRVLRTTLHGVWREDRTWPSQTANGRAMMLWIYEHKRWTRHGGDSLVEIGLAEPSTVEVAFKTKVFHPNINSNGSICLDILKEQWSPALTISKVLLSICSLLTDPNPDDPLVPEIAHMYKTDRSKYETTARSWTQKYAMG</sequence>
<evidence type="ECO:0000256" key="2">
    <source>
        <dbReference type="ARBA" id="ARBA00022786"/>
    </source>
</evidence>
<comment type="caution">
    <text evidence="7">The sequence shown here is derived from an EMBL/GenBank/DDBJ whole genome shotgun (WGS) entry which is preliminary data.</text>
</comment>
<proteinExistence type="inferred from homology"/>
<evidence type="ECO:0000256" key="3">
    <source>
        <dbReference type="PROSITE-ProRule" id="PRU10133"/>
    </source>
</evidence>
<evidence type="ECO:0000256" key="1">
    <source>
        <dbReference type="ARBA" id="ARBA00022679"/>
    </source>
</evidence>
<feature type="region of interest" description="Disordered" evidence="5">
    <location>
        <begin position="187"/>
        <end position="222"/>
    </location>
</feature>
<dbReference type="SMART" id="SM00212">
    <property type="entry name" value="UBCc"/>
    <property type="match status" value="1"/>
</dbReference>
<evidence type="ECO:0000256" key="4">
    <source>
        <dbReference type="RuleBase" id="RU362109"/>
    </source>
</evidence>
<name>A0A7J0FS22_9ERIC</name>
<dbReference type="GO" id="GO:0016740">
    <property type="term" value="F:transferase activity"/>
    <property type="evidence" value="ECO:0007669"/>
    <property type="project" value="UniProtKB-KW"/>
</dbReference>
<dbReference type="Pfam" id="PF00179">
    <property type="entry name" value="UQ_con"/>
    <property type="match status" value="2"/>
</dbReference>
<dbReference type="PROSITE" id="PS50127">
    <property type="entry name" value="UBC_2"/>
    <property type="match status" value="1"/>
</dbReference>
<dbReference type="InterPro" id="IPR016135">
    <property type="entry name" value="UBQ-conjugating_enzyme/RWD"/>
</dbReference>
<dbReference type="OrthoDB" id="7851174at2759"/>
<dbReference type="EMBL" id="BJWL01000015">
    <property type="protein sequence ID" value="GFZ01483.1"/>
    <property type="molecule type" value="Genomic_DNA"/>
</dbReference>
<evidence type="ECO:0000313" key="7">
    <source>
        <dbReference type="EMBL" id="GFZ01483.1"/>
    </source>
</evidence>
<keyword evidence="8" id="KW-1185">Reference proteome</keyword>
<keyword evidence="4" id="KW-0547">Nucleotide-binding</keyword>
<dbReference type="SUPFAM" id="SSF54495">
    <property type="entry name" value="UBC-like"/>
    <property type="match status" value="2"/>
</dbReference>
<evidence type="ECO:0000256" key="5">
    <source>
        <dbReference type="SAM" id="MobiDB-lite"/>
    </source>
</evidence>
<keyword evidence="4" id="KW-0067">ATP-binding</keyword>
<dbReference type="PROSITE" id="PS00183">
    <property type="entry name" value="UBC_1"/>
    <property type="match status" value="1"/>
</dbReference>
<dbReference type="InterPro" id="IPR023313">
    <property type="entry name" value="UBQ-conjugating_AS"/>
</dbReference>
<protein>
    <submittedName>
        <fullName evidence="7">Ubiquitin conjugating enzyme 8</fullName>
    </submittedName>
</protein>
<organism evidence="7 8">
    <name type="scientific">Actinidia rufa</name>
    <dbReference type="NCBI Taxonomy" id="165716"/>
    <lineage>
        <taxon>Eukaryota</taxon>
        <taxon>Viridiplantae</taxon>
        <taxon>Streptophyta</taxon>
        <taxon>Embryophyta</taxon>
        <taxon>Tracheophyta</taxon>
        <taxon>Spermatophyta</taxon>
        <taxon>Magnoliopsida</taxon>
        <taxon>eudicotyledons</taxon>
        <taxon>Gunneridae</taxon>
        <taxon>Pentapetalae</taxon>
        <taxon>asterids</taxon>
        <taxon>Ericales</taxon>
        <taxon>Actinidiaceae</taxon>
        <taxon>Actinidia</taxon>
    </lineage>
</organism>
<dbReference type="AlphaFoldDB" id="A0A7J0FS22"/>
<feature type="domain" description="UBC core" evidence="6">
    <location>
        <begin position="1"/>
        <end position="398"/>
    </location>
</feature>
<keyword evidence="2 4" id="KW-0833">Ubl conjugation pathway</keyword>
<dbReference type="InterPro" id="IPR000608">
    <property type="entry name" value="UBC"/>
</dbReference>
<evidence type="ECO:0000259" key="6">
    <source>
        <dbReference type="PROSITE" id="PS50127"/>
    </source>
</evidence>
<dbReference type="Proteomes" id="UP000585474">
    <property type="component" value="Unassembled WGS sequence"/>
</dbReference>
<dbReference type="GO" id="GO:0005524">
    <property type="term" value="F:ATP binding"/>
    <property type="evidence" value="ECO:0007669"/>
    <property type="project" value="UniProtKB-UniRule"/>
</dbReference>
<accession>A0A7J0FS22</accession>
<dbReference type="Gene3D" id="3.10.110.10">
    <property type="entry name" value="Ubiquitin Conjugating Enzyme"/>
    <property type="match status" value="2"/>
</dbReference>
<evidence type="ECO:0000313" key="8">
    <source>
        <dbReference type="Proteomes" id="UP000585474"/>
    </source>
</evidence>
<comment type="similarity">
    <text evidence="4">Belongs to the ubiquitin-conjugating enzyme family.</text>
</comment>
<gene>
    <name evidence="7" type="ORF">Acr_15g0000920</name>
</gene>
<keyword evidence="1" id="KW-0808">Transferase</keyword>
<dbReference type="PANTHER" id="PTHR24068">
    <property type="entry name" value="UBIQUITIN-CONJUGATING ENZYME E2"/>
    <property type="match status" value="1"/>
</dbReference>
<reference evidence="7 8" key="1">
    <citation type="submission" date="2019-07" db="EMBL/GenBank/DDBJ databases">
        <title>De Novo Assembly of kiwifruit Actinidia rufa.</title>
        <authorList>
            <person name="Sugita-Konishi S."/>
            <person name="Sato K."/>
            <person name="Mori E."/>
            <person name="Abe Y."/>
            <person name="Kisaki G."/>
            <person name="Hamano K."/>
            <person name="Suezawa K."/>
            <person name="Otani M."/>
            <person name="Fukuda T."/>
            <person name="Manabe T."/>
            <person name="Gomi K."/>
            <person name="Tabuchi M."/>
            <person name="Akimitsu K."/>
            <person name="Kataoka I."/>
        </authorList>
    </citation>
    <scope>NUCLEOTIDE SEQUENCE [LARGE SCALE GENOMIC DNA]</scope>
    <source>
        <strain evidence="8">cv. Fuchu</strain>
    </source>
</reference>